<dbReference type="InterPro" id="IPR014284">
    <property type="entry name" value="RNA_pol_sigma-70_dom"/>
</dbReference>
<dbReference type="Gene3D" id="1.10.1740.10">
    <property type="match status" value="1"/>
</dbReference>
<sequence length="174" mass="20012">MNDPELSAAACQGDEEAFYTLVSRLKRKLYGIAFSYLGSEADALEAVQETVCRAWIKCSKLKDPSAFNSWMIRILIRCCIDEQKRRKRVLPLIGDKDDRMAEMISDSRLDLHQAMLRLKPKYRHVLMLKYYQDMTLTDIAKVLDKPEGTVKTWLHQGLKQLRGKMDAGGEVYHG</sequence>
<dbReference type="PANTHER" id="PTHR43133">
    <property type="entry name" value="RNA POLYMERASE ECF-TYPE SIGMA FACTO"/>
    <property type="match status" value="1"/>
</dbReference>
<keyword evidence="3" id="KW-0731">Sigma factor</keyword>
<feature type="domain" description="RNA polymerase sigma-70 region 2" evidence="5">
    <location>
        <begin position="21"/>
        <end position="88"/>
    </location>
</feature>
<organism evidence="7 8">
    <name type="scientific">Paenibacillus dokdonensis</name>
    <dbReference type="NCBI Taxonomy" id="2567944"/>
    <lineage>
        <taxon>Bacteria</taxon>
        <taxon>Bacillati</taxon>
        <taxon>Bacillota</taxon>
        <taxon>Bacilli</taxon>
        <taxon>Bacillales</taxon>
        <taxon>Paenibacillaceae</taxon>
        <taxon>Paenibacillus</taxon>
    </lineage>
</organism>
<dbReference type="RefSeq" id="WP_326088676.1">
    <property type="nucleotide sequence ID" value="NZ_JARLKZ010000008.1"/>
</dbReference>
<dbReference type="CDD" id="cd06171">
    <property type="entry name" value="Sigma70_r4"/>
    <property type="match status" value="1"/>
</dbReference>
<dbReference type="PANTHER" id="PTHR43133:SF51">
    <property type="entry name" value="RNA POLYMERASE SIGMA FACTOR"/>
    <property type="match status" value="1"/>
</dbReference>
<dbReference type="SUPFAM" id="SSF88946">
    <property type="entry name" value="Sigma2 domain of RNA polymerase sigma factors"/>
    <property type="match status" value="1"/>
</dbReference>
<name>A0ABU6GNX3_9BACL</name>
<dbReference type="InterPro" id="IPR039425">
    <property type="entry name" value="RNA_pol_sigma-70-like"/>
</dbReference>
<comment type="caution">
    <text evidence="7">The sequence shown here is derived from an EMBL/GenBank/DDBJ whole genome shotgun (WGS) entry which is preliminary data.</text>
</comment>
<dbReference type="Proteomes" id="UP001344632">
    <property type="component" value="Unassembled WGS sequence"/>
</dbReference>
<comment type="similarity">
    <text evidence="1">Belongs to the sigma-70 factor family. ECF subfamily.</text>
</comment>
<evidence type="ECO:0000259" key="5">
    <source>
        <dbReference type="Pfam" id="PF04542"/>
    </source>
</evidence>
<evidence type="ECO:0000313" key="7">
    <source>
        <dbReference type="EMBL" id="MEC0240938.1"/>
    </source>
</evidence>
<proteinExistence type="inferred from homology"/>
<dbReference type="SUPFAM" id="SSF88659">
    <property type="entry name" value="Sigma3 and sigma4 domains of RNA polymerase sigma factors"/>
    <property type="match status" value="1"/>
</dbReference>
<dbReference type="EMBL" id="JARLKZ010000008">
    <property type="protein sequence ID" value="MEC0240938.1"/>
    <property type="molecule type" value="Genomic_DNA"/>
</dbReference>
<evidence type="ECO:0000256" key="3">
    <source>
        <dbReference type="ARBA" id="ARBA00023082"/>
    </source>
</evidence>
<accession>A0ABU6GNX3</accession>
<evidence type="ECO:0000256" key="4">
    <source>
        <dbReference type="ARBA" id="ARBA00023163"/>
    </source>
</evidence>
<dbReference type="InterPro" id="IPR013324">
    <property type="entry name" value="RNA_pol_sigma_r3/r4-like"/>
</dbReference>
<dbReference type="InterPro" id="IPR013249">
    <property type="entry name" value="RNA_pol_sigma70_r4_t2"/>
</dbReference>
<protein>
    <submittedName>
        <fullName evidence="7">Sigma-70 family RNA polymerase sigma factor</fullName>
    </submittedName>
</protein>
<keyword evidence="8" id="KW-1185">Reference proteome</keyword>
<dbReference type="Pfam" id="PF04542">
    <property type="entry name" value="Sigma70_r2"/>
    <property type="match status" value="1"/>
</dbReference>
<evidence type="ECO:0000256" key="2">
    <source>
        <dbReference type="ARBA" id="ARBA00023015"/>
    </source>
</evidence>
<dbReference type="InterPro" id="IPR036388">
    <property type="entry name" value="WH-like_DNA-bd_sf"/>
</dbReference>
<evidence type="ECO:0000256" key="1">
    <source>
        <dbReference type="ARBA" id="ARBA00010641"/>
    </source>
</evidence>
<keyword evidence="4" id="KW-0804">Transcription</keyword>
<evidence type="ECO:0000259" key="6">
    <source>
        <dbReference type="Pfam" id="PF08281"/>
    </source>
</evidence>
<dbReference type="Pfam" id="PF08281">
    <property type="entry name" value="Sigma70_r4_2"/>
    <property type="match status" value="1"/>
</dbReference>
<keyword evidence="2" id="KW-0805">Transcription regulation</keyword>
<gene>
    <name evidence="7" type="ORF">P4H66_13875</name>
</gene>
<dbReference type="InterPro" id="IPR007627">
    <property type="entry name" value="RNA_pol_sigma70_r2"/>
</dbReference>
<dbReference type="Gene3D" id="1.10.10.10">
    <property type="entry name" value="Winged helix-like DNA-binding domain superfamily/Winged helix DNA-binding domain"/>
    <property type="match status" value="1"/>
</dbReference>
<feature type="domain" description="RNA polymerase sigma factor 70 region 4 type 2" evidence="6">
    <location>
        <begin position="109"/>
        <end position="161"/>
    </location>
</feature>
<evidence type="ECO:0000313" key="8">
    <source>
        <dbReference type="Proteomes" id="UP001344632"/>
    </source>
</evidence>
<reference evidence="7 8" key="1">
    <citation type="submission" date="2023-03" db="EMBL/GenBank/DDBJ databases">
        <title>Bacillus Genome Sequencing.</title>
        <authorList>
            <person name="Dunlap C."/>
        </authorList>
    </citation>
    <scope>NUCLEOTIDE SEQUENCE [LARGE SCALE GENOMIC DNA]</scope>
    <source>
        <strain evidence="7 8">BD-525</strain>
    </source>
</reference>
<dbReference type="InterPro" id="IPR013325">
    <property type="entry name" value="RNA_pol_sigma_r2"/>
</dbReference>
<dbReference type="NCBIfam" id="TIGR02937">
    <property type="entry name" value="sigma70-ECF"/>
    <property type="match status" value="1"/>
</dbReference>